<dbReference type="EMBL" id="EQ973785">
    <property type="protein sequence ID" value="EEF47982.1"/>
    <property type="molecule type" value="Genomic_DNA"/>
</dbReference>
<name>B9RKW7_RICCO</name>
<evidence type="ECO:0000256" key="1">
    <source>
        <dbReference type="SAM" id="MobiDB-lite"/>
    </source>
</evidence>
<keyword evidence="2" id="KW-0732">Signal</keyword>
<protein>
    <submittedName>
        <fullName evidence="3">Uncharacterized protein</fullName>
    </submittedName>
</protein>
<reference evidence="4" key="1">
    <citation type="journal article" date="2010" name="Nat. Biotechnol.">
        <title>Draft genome sequence of the oilseed species Ricinus communis.</title>
        <authorList>
            <person name="Chan A.P."/>
            <person name="Crabtree J."/>
            <person name="Zhao Q."/>
            <person name="Lorenzi H."/>
            <person name="Orvis J."/>
            <person name="Puiu D."/>
            <person name="Melake-Berhan A."/>
            <person name="Jones K.M."/>
            <person name="Redman J."/>
            <person name="Chen G."/>
            <person name="Cahoon E.B."/>
            <person name="Gedil M."/>
            <person name="Stanke M."/>
            <person name="Haas B.J."/>
            <person name="Wortman J.R."/>
            <person name="Fraser-Liggett C.M."/>
            <person name="Ravel J."/>
            <person name="Rabinowicz P.D."/>
        </authorList>
    </citation>
    <scope>NUCLEOTIDE SEQUENCE [LARGE SCALE GENOMIC DNA]</scope>
    <source>
        <strain evidence="4">cv. Hale</strain>
    </source>
</reference>
<gene>
    <name evidence="3" type="ORF">RCOM_1563750</name>
</gene>
<evidence type="ECO:0000313" key="4">
    <source>
        <dbReference type="Proteomes" id="UP000008311"/>
    </source>
</evidence>
<sequence>MMILSLFHLVLKLLQLLPQSNLAVVIDVDVNNNNTKDNDDDDDDNEDDDGDDKEDSKKMMIVLMRALKNELKTIIVYQGIEDFVTPNVQKRKIKPGYVLKSPLLNEFGSSIKRII</sequence>
<feature type="compositionally biased region" description="Acidic residues" evidence="1">
    <location>
        <begin position="38"/>
        <end position="53"/>
    </location>
</feature>
<feature type="signal peptide" evidence="2">
    <location>
        <begin position="1"/>
        <end position="23"/>
    </location>
</feature>
<evidence type="ECO:0000313" key="3">
    <source>
        <dbReference type="EMBL" id="EEF47982.1"/>
    </source>
</evidence>
<organism evidence="3 4">
    <name type="scientific">Ricinus communis</name>
    <name type="common">Castor bean</name>
    <dbReference type="NCBI Taxonomy" id="3988"/>
    <lineage>
        <taxon>Eukaryota</taxon>
        <taxon>Viridiplantae</taxon>
        <taxon>Streptophyta</taxon>
        <taxon>Embryophyta</taxon>
        <taxon>Tracheophyta</taxon>
        <taxon>Spermatophyta</taxon>
        <taxon>Magnoliopsida</taxon>
        <taxon>eudicotyledons</taxon>
        <taxon>Gunneridae</taxon>
        <taxon>Pentapetalae</taxon>
        <taxon>rosids</taxon>
        <taxon>fabids</taxon>
        <taxon>Malpighiales</taxon>
        <taxon>Euphorbiaceae</taxon>
        <taxon>Acalyphoideae</taxon>
        <taxon>Acalypheae</taxon>
        <taxon>Ricinus</taxon>
    </lineage>
</organism>
<proteinExistence type="predicted"/>
<dbReference type="AlphaFoldDB" id="B9RKW7"/>
<feature type="chain" id="PRO_5002891162" evidence="2">
    <location>
        <begin position="24"/>
        <end position="115"/>
    </location>
</feature>
<evidence type="ECO:0000256" key="2">
    <source>
        <dbReference type="SAM" id="SignalP"/>
    </source>
</evidence>
<dbReference type="InParanoid" id="B9RKW7"/>
<keyword evidence="4" id="KW-1185">Reference proteome</keyword>
<dbReference type="Proteomes" id="UP000008311">
    <property type="component" value="Unassembled WGS sequence"/>
</dbReference>
<accession>B9RKW7</accession>
<feature type="region of interest" description="Disordered" evidence="1">
    <location>
        <begin position="31"/>
        <end position="54"/>
    </location>
</feature>